<feature type="transmembrane region" description="Helical" evidence="1">
    <location>
        <begin position="53"/>
        <end position="76"/>
    </location>
</feature>
<dbReference type="Proteomes" id="UP000550787">
    <property type="component" value="Unassembled WGS sequence"/>
</dbReference>
<dbReference type="PANTHER" id="PTHR40394">
    <property type="entry name" value="LIPOPROTEIN-RELATED"/>
    <property type="match status" value="1"/>
</dbReference>
<protein>
    <submittedName>
        <fullName evidence="2">DUF3341 domain-containing protein</fullName>
    </submittedName>
</protein>
<keyword evidence="1" id="KW-0812">Transmembrane</keyword>
<dbReference type="RefSeq" id="WP_183116271.1">
    <property type="nucleotide sequence ID" value="NZ_JABEQG010000034.1"/>
</dbReference>
<evidence type="ECO:0000313" key="2">
    <source>
        <dbReference type="EMBL" id="MBB2157576.1"/>
    </source>
</evidence>
<dbReference type="Pfam" id="PF11821">
    <property type="entry name" value="ActD"/>
    <property type="match status" value="1"/>
</dbReference>
<keyword evidence="1" id="KW-1133">Transmembrane helix</keyword>
<dbReference type="EMBL" id="JABEQG010000034">
    <property type="protein sequence ID" value="MBB2157576.1"/>
    <property type="molecule type" value="Genomic_DNA"/>
</dbReference>
<reference evidence="2 3" key="1">
    <citation type="submission" date="2020-04" db="EMBL/GenBank/DDBJ databases">
        <title>Description of novel Gluconacetobacter.</title>
        <authorList>
            <person name="Sombolestani A."/>
        </authorList>
    </citation>
    <scope>NUCLEOTIDE SEQUENCE [LARGE SCALE GENOMIC DNA]</scope>
    <source>
        <strain evidence="2 3">LMG 7603</strain>
    </source>
</reference>
<comment type="caution">
    <text evidence="2">The sequence shown here is derived from an EMBL/GenBank/DDBJ whole genome shotgun (WGS) entry which is preliminary data.</text>
</comment>
<organism evidence="2 3">
    <name type="scientific">Gluconacetobacter diazotrophicus</name>
    <name type="common">Acetobacter diazotrophicus</name>
    <dbReference type="NCBI Taxonomy" id="33996"/>
    <lineage>
        <taxon>Bacteria</taxon>
        <taxon>Pseudomonadati</taxon>
        <taxon>Pseudomonadota</taxon>
        <taxon>Alphaproteobacteria</taxon>
        <taxon>Acetobacterales</taxon>
        <taxon>Acetobacteraceae</taxon>
        <taxon>Gluconacetobacter</taxon>
    </lineage>
</organism>
<evidence type="ECO:0000256" key="1">
    <source>
        <dbReference type="SAM" id="Phobius"/>
    </source>
</evidence>
<accession>A0A7W4I7A9</accession>
<gene>
    <name evidence="2" type="ORF">HLH33_14850</name>
</gene>
<dbReference type="AlphaFoldDB" id="A0A7W4I7A9"/>
<name>A0A7W4I7A9_GLUDI</name>
<dbReference type="PANTHER" id="PTHR40394:SF2">
    <property type="entry name" value="QUINOL:CYTOCHROME C OXIDOREDUCTASE MEMBRANE PROTEIN"/>
    <property type="match status" value="1"/>
</dbReference>
<evidence type="ECO:0000313" key="3">
    <source>
        <dbReference type="Proteomes" id="UP000550787"/>
    </source>
</evidence>
<proteinExistence type="predicted"/>
<feature type="transmembrane region" description="Helical" evidence="1">
    <location>
        <begin position="96"/>
        <end position="119"/>
    </location>
</feature>
<sequence>MIVAAFATEAGMRKAAADIRRGDPGFVETYMAIEPREAEDDGAGDGHMAGGSILPAVMLFGGIVGGLGGFLMQAYATTISYPQNIGGRPDLSWPSYVPTTFELAVLGAVVAGMAGYLLLARMPRLYDPVDEAECMRTAMLGFYVLVARPTDSARAHRVLARHAPIGIEEVAE</sequence>
<dbReference type="InterPro" id="IPR021776">
    <property type="entry name" value="ActD"/>
</dbReference>
<keyword evidence="1" id="KW-0472">Membrane</keyword>